<evidence type="ECO:0000313" key="1">
    <source>
        <dbReference type="EMBL" id="KAI8559400.1"/>
    </source>
</evidence>
<reference evidence="1" key="1">
    <citation type="submission" date="2022-02" db="EMBL/GenBank/DDBJ databases">
        <title>Plant Genome Project.</title>
        <authorList>
            <person name="Zhang R.-G."/>
        </authorList>
    </citation>
    <scope>NUCLEOTIDE SEQUENCE</scope>
    <source>
        <strain evidence="1">AT1</strain>
    </source>
</reference>
<accession>A0ACC0P1D0</accession>
<proteinExistence type="predicted"/>
<gene>
    <name evidence="1" type="ORF">RHMOL_Rhmol04G0170600</name>
</gene>
<organism evidence="1 2">
    <name type="scientific">Rhododendron molle</name>
    <name type="common">Chinese azalea</name>
    <name type="synonym">Azalea mollis</name>
    <dbReference type="NCBI Taxonomy" id="49168"/>
    <lineage>
        <taxon>Eukaryota</taxon>
        <taxon>Viridiplantae</taxon>
        <taxon>Streptophyta</taxon>
        <taxon>Embryophyta</taxon>
        <taxon>Tracheophyta</taxon>
        <taxon>Spermatophyta</taxon>
        <taxon>Magnoliopsida</taxon>
        <taxon>eudicotyledons</taxon>
        <taxon>Gunneridae</taxon>
        <taxon>Pentapetalae</taxon>
        <taxon>asterids</taxon>
        <taxon>Ericales</taxon>
        <taxon>Ericaceae</taxon>
        <taxon>Ericoideae</taxon>
        <taxon>Rhodoreae</taxon>
        <taxon>Rhododendron</taxon>
    </lineage>
</organism>
<protein>
    <submittedName>
        <fullName evidence="1">Uncharacterized protein</fullName>
    </submittedName>
</protein>
<keyword evidence="2" id="KW-1185">Reference proteome</keyword>
<evidence type="ECO:0000313" key="2">
    <source>
        <dbReference type="Proteomes" id="UP001062846"/>
    </source>
</evidence>
<dbReference type="EMBL" id="CM046391">
    <property type="protein sequence ID" value="KAI8559400.1"/>
    <property type="molecule type" value="Genomic_DNA"/>
</dbReference>
<name>A0ACC0P1D0_RHOML</name>
<sequence length="64" mass="6913">MNHAASMGGNSTDGCGELMPSGVEGTLEALICSACNCHRNFHRKEVEGEVPKNGGKNWMFKCRN</sequence>
<comment type="caution">
    <text evidence="1">The sequence shown here is derived from an EMBL/GenBank/DDBJ whole genome shotgun (WGS) entry which is preliminary data.</text>
</comment>
<dbReference type="Proteomes" id="UP001062846">
    <property type="component" value="Chromosome 4"/>
</dbReference>